<evidence type="ECO:0000313" key="3">
    <source>
        <dbReference type="Proteomes" id="UP001066276"/>
    </source>
</evidence>
<feature type="region of interest" description="Disordered" evidence="1">
    <location>
        <begin position="79"/>
        <end position="110"/>
    </location>
</feature>
<proteinExistence type="predicted"/>
<keyword evidence="3" id="KW-1185">Reference proteome</keyword>
<reference evidence="2" key="1">
    <citation type="journal article" date="2022" name="bioRxiv">
        <title>Sequencing and chromosome-scale assembly of the giantPleurodeles waltlgenome.</title>
        <authorList>
            <person name="Brown T."/>
            <person name="Elewa A."/>
            <person name="Iarovenko S."/>
            <person name="Subramanian E."/>
            <person name="Araus A.J."/>
            <person name="Petzold A."/>
            <person name="Susuki M."/>
            <person name="Suzuki K.-i.T."/>
            <person name="Hayashi T."/>
            <person name="Toyoda A."/>
            <person name="Oliveira C."/>
            <person name="Osipova E."/>
            <person name="Leigh N.D."/>
            <person name="Simon A."/>
            <person name="Yun M.H."/>
        </authorList>
    </citation>
    <scope>NUCLEOTIDE SEQUENCE</scope>
    <source>
        <strain evidence="2">20211129_DDA</strain>
        <tissue evidence="2">Liver</tissue>
    </source>
</reference>
<sequence>MRATERLSLPNPTPVHTDLGVGFRPHVNRGSGSPLPGAMSGCRGRASAPCLGMSSEGGDAACFAECLPSERRHKRAALRDCSPTTCCSGSRKGWNHGGAGKKSCWRDHAL</sequence>
<gene>
    <name evidence="2" type="ORF">NDU88_004498</name>
</gene>
<evidence type="ECO:0000256" key="1">
    <source>
        <dbReference type="SAM" id="MobiDB-lite"/>
    </source>
</evidence>
<accession>A0AAV7WXZ0</accession>
<dbReference type="AlphaFoldDB" id="A0AAV7WXZ0"/>
<comment type="caution">
    <text evidence="2">The sequence shown here is derived from an EMBL/GenBank/DDBJ whole genome shotgun (WGS) entry which is preliminary data.</text>
</comment>
<feature type="region of interest" description="Disordered" evidence="1">
    <location>
        <begin position="1"/>
        <end position="38"/>
    </location>
</feature>
<protein>
    <submittedName>
        <fullName evidence="2">Uncharacterized protein</fullName>
    </submittedName>
</protein>
<dbReference type="EMBL" id="JANPWB010000001">
    <property type="protein sequence ID" value="KAJ1216900.1"/>
    <property type="molecule type" value="Genomic_DNA"/>
</dbReference>
<dbReference type="Proteomes" id="UP001066276">
    <property type="component" value="Chromosome 1_1"/>
</dbReference>
<organism evidence="2 3">
    <name type="scientific">Pleurodeles waltl</name>
    <name type="common">Iberian ribbed newt</name>
    <dbReference type="NCBI Taxonomy" id="8319"/>
    <lineage>
        <taxon>Eukaryota</taxon>
        <taxon>Metazoa</taxon>
        <taxon>Chordata</taxon>
        <taxon>Craniata</taxon>
        <taxon>Vertebrata</taxon>
        <taxon>Euteleostomi</taxon>
        <taxon>Amphibia</taxon>
        <taxon>Batrachia</taxon>
        <taxon>Caudata</taxon>
        <taxon>Salamandroidea</taxon>
        <taxon>Salamandridae</taxon>
        <taxon>Pleurodelinae</taxon>
        <taxon>Pleurodeles</taxon>
    </lineage>
</organism>
<name>A0AAV7WXZ0_PLEWA</name>
<evidence type="ECO:0000313" key="2">
    <source>
        <dbReference type="EMBL" id="KAJ1216900.1"/>
    </source>
</evidence>